<evidence type="ECO:0000259" key="4">
    <source>
        <dbReference type="PROSITE" id="PS51352"/>
    </source>
</evidence>
<dbReference type="PANTHER" id="PTHR45663:SF11">
    <property type="entry name" value="GEO12009P1"/>
    <property type="match status" value="1"/>
</dbReference>
<dbReference type="CDD" id="cd02956">
    <property type="entry name" value="ybbN"/>
    <property type="match status" value="1"/>
</dbReference>
<evidence type="ECO:0000256" key="1">
    <source>
        <dbReference type="ARBA" id="ARBA00008987"/>
    </source>
</evidence>
<feature type="compositionally biased region" description="Polar residues" evidence="3">
    <location>
        <begin position="26"/>
        <end position="36"/>
    </location>
</feature>
<dbReference type="OrthoDB" id="5181746at2"/>
<gene>
    <name evidence="5" type="ORF">GA0070216_11417</name>
</gene>
<dbReference type="GO" id="GO:0015035">
    <property type="term" value="F:protein-disulfide reductase activity"/>
    <property type="evidence" value="ECO:0007669"/>
    <property type="project" value="TreeGrafter"/>
</dbReference>
<dbReference type="Pfam" id="PF00085">
    <property type="entry name" value="Thioredoxin"/>
    <property type="match status" value="1"/>
</dbReference>
<accession>A0A1C5A5N6</accession>
<keyword evidence="6" id="KW-1185">Reference proteome</keyword>
<dbReference type="Proteomes" id="UP000198797">
    <property type="component" value="Unassembled WGS sequence"/>
</dbReference>
<dbReference type="Gene3D" id="1.25.40.10">
    <property type="entry name" value="Tetratricopeptide repeat domain"/>
    <property type="match status" value="1"/>
</dbReference>
<dbReference type="InterPro" id="IPR013766">
    <property type="entry name" value="Thioredoxin_domain"/>
</dbReference>
<feature type="domain" description="Thioredoxin" evidence="4">
    <location>
        <begin position="47"/>
        <end position="161"/>
    </location>
</feature>
<sequence>MSDPRITSSIFTRGAVDLSALRGTAPASSRPATPSQPGAPTGLPGGPATGGAAAALDVTEANIQSEVLERSMTTPVVVFFGAAGYPDSDQFAPVLERLAAEGAGQWVLARVDVQENPRIAQMFQIQAIPTVYAVVGGRPIDAFPGVIPEPQLRQWLAAVLKAGGVSVAEPEDPRLDEADDALMSGDLDAAEQAYRKILAESPADAAAEAGLAQVGVARRVAGADPQAALATAQANPDDVDAQLLAADIEVLSGMAEQAYARLVGLVRRTAGDDRDKARQHLIALFSIAGPDDPAVASARRALASALF</sequence>
<evidence type="ECO:0000313" key="5">
    <source>
        <dbReference type="EMBL" id="SCF40525.1"/>
    </source>
</evidence>
<dbReference type="InterPro" id="IPR036249">
    <property type="entry name" value="Thioredoxin-like_sf"/>
</dbReference>
<keyword evidence="2" id="KW-0676">Redox-active center</keyword>
<dbReference type="Gene3D" id="3.40.30.10">
    <property type="entry name" value="Glutaredoxin"/>
    <property type="match status" value="1"/>
</dbReference>
<organism evidence="5 6">
    <name type="scientific">Micromonospora matsumotoense</name>
    <dbReference type="NCBI Taxonomy" id="121616"/>
    <lineage>
        <taxon>Bacteria</taxon>
        <taxon>Bacillati</taxon>
        <taxon>Actinomycetota</taxon>
        <taxon>Actinomycetes</taxon>
        <taxon>Micromonosporales</taxon>
        <taxon>Micromonosporaceae</taxon>
        <taxon>Micromonospora</taxon>
    </lineage>
</organism>
<dbReference type="EMBL" id="FMCU01000014">
    <property type="protein sequence ID" value="SCF40525.1"/>
    <property type="molecule type" value="Genomic_DNA"/>
</dbReference>
<dbReference type="Pfam" id="PF14561">
    <property type="entry name" value="TPR_20"/>
    <property type="match status" value="1"/>
</dbReference>
<evidence type="ECO:0000256" key="2">
    <source>
        <dbReference type="ARBA" id="ARBA00023284"/>
    </source>
</evidence>
<dbReference type="GO" id="GO:0006950">
    <property type="term" value="P:response to stress"/>
    <property type="evidence" value="ECO:0007669"/>
    <property type="project" value="UniProtKB-ARBA"/>
</dbReference>
<dbReference type="RefSeq" id="WP_091250325.1">
    <property type="nucleotide sequence ID" value="NZ_FMCU01000014.1"/>
</dbReference>
<dbReference type="AlphaFoldDB" id="A0A1C5A5N6"/>
<feature type="region of interest" description="Disordered" evidence="3">
    <location>
        <begin position="23"/>
        <end position="51"/>
    </location>
</feature>
<reference evidence="6" key="1">
    <citation type="submission" date="2016-06" db="EMBL/GenBank/DDBJ databases">
        <authorList>
            <person name="Varghese N."/>
            <person name="Submissions Spin"/>
        </authorList>
    </citation>
    <scope>NUCLEOTIDE SEQUENCE [LARGE SCALE GENOMIC DNA]</scope>
    <source>
        <strain evidence="6">DSM 44100</strain>
    </source>
</reference>
<dbReference type="STRING" id="121616.GA0070216_11417"/>
<proteinExistence type="inferred from homology"/>
<dbReference type="InterPro" id="IPR011990">
    <property type="entry name" value="TPR-like_helical_dom_sf"/>
</dbReference>
<evidence type="ECO:0000256" key="3">
    <source>
        <dbReference type="SAM" id="MobiDB-lite"/>
    </source>
</evidence>
<dbReference type="PANTHER" id="PTHR45663">
    <property type="entry name" value="GEO12009P1"/>
    <property type="match status" value="1"/>
</dbReference>
<protein>
    <submittedName>
        <fullName evidence="5">Putative thioredoxin</fullName>
    </submittedName>
</protein>
<dbReference type="GO" id="GO:0005737">
    <property type="term" value="C:cytoplasm"/>
    <property type="evidence" value="ECO:0007669"/>
    <property type="project" value="TreeGrafter"/>
</dbReference>
<name>A0A1C5A5N6_9ACTN</name>
<dbReference type="PROSITE" id="PS51352">
    <property type="entry name" value="THIOREDOXIN_2"/>
    <property type="match status" value="1"/>
</dbReference>
<dbReference type="SUPFAM" id="SSF52833">
    <property type="entry name" value="Thioredoxin-like"/>
    <property type="match status" value="1"/>
</dbReference>
<evidence type="ECO:0000313" key="6">
    <source>
        <dbReference type="Proteomes" id="UP000198797"/>
    </source>
</evidence>
<comment type="similarity">
    <text evidence="1">Belongs to the thioredoxin family.</text>
</comment>